<evidence type="ECO:0000313" key="1">
    <source>
        <dbReference type="EMBL" id="KAJ0037997.1"/>
    </source>
</evidence>
<reference evidence="2" key="1">
    <citation type="journal article" date="2023" name="G3 (Bethesda)">
        <title>Genome assembly and association tests identify interacting loci associated with vigor, precocity, and sex in interspecific pistachio rootstocks.</title>
        <authorList>
            <person name="Palmer W."/>
            <person name="Jacygrad E."/>
            <person name="Sagayaradj S."/>
            <person name="Cavanaugh K."/>
            <person name="Han R."/>
            <person name="Bertier L."/>
            <person name="Beede B."/>
            <person name="Kafkas S."/>
            <person name="Golino D."/>
            <person name="Preece J."/>
            <person name="Michelmore R."/>
        </authorList>
    </citation>
    <scope>NUCLEOTIDE SEQUENCE [LARGE SCALE GENOMIC DNA]</scope>
</reference>
<proteinExistence type="predicted"/>
<keyword evidence="2" id="KW-1185">Reference proteome</keyword>
<comment type="caution">
    <text evidence="1">The sequence shown here is derived from an EMBL/GenBank/DDBJ whole genome shotgun (WGS) entry which is preliminary data.</text>
</comment>
<gene>
    <name evidence="1" type="ORF">Pint_22283</name>
</gene>
<dbReference type="EMBL" id="CM047741">
    <property type="protein sequence ID" value="KAJ0037997.1"/>
    <property type="molecule type" value="Genomic_DNA"/>
</dbReference>
<dbReference type="Proteomes" id="UP001163603">
    <property type="component" value="Chromosome 6"/>
</dbReference>
<protein>
    <submittedName>
        <fullName evidence="1">Uncharacterized protein</fullName>
    </submittedName>
</protein>
<organism evidence="1 2">
    <name type="scientific">Pistacia integerrima</name>
    <dbReference type="NCBI Taxonomy" id="434235"/>
    <lineage>
        <taxon>Eukaryota</taxon>
        <taxon>Viridiplantae</taxon>
        <taxon>Streptophyta</taxon>
        <taxon>Embryophyta</taxon>
        <taxon>Tracheophyta</taxon>
        <taxon>Spermatophyta</taxon>
        <taxon>Magnoliopsida</taxon>
        <taxon>eudicotyledons</taxon>
        <taxon>Gunneridae</taxon>
        <taxon>Pentapetalae</taxon>
        <taxon>rosids</taxon>
        <taxon>malvids</taxon>
        <taxon>Sapindales</taxon>
        <taxon>Anacardiaceae</taxon>
        <taxon>Pistacia</taxon>
    </lineage>
</organism>
<evidence type="ECO:0000313" key="2">
    <source>
        <dbReference type="Proteomes" id="UP001163603"/>
    </source>
</evidence>
<name>A0ACC0YKA7_9ROSI</name>
<accession>A0ACC0YKA7</accession>
<sequence>MRFPPRKTRVFFEAEKSSSFSAPPASSSSGSQTVDTEEESYHSNNINNSQGQGQVYEDDKRVIRTGPNPLHN</sequence>